<name>A0AAN9SWY9_PSOTE</name>
<evidence type="ECO:0000313" key="3">
    <source>
        <dbReference type="Proteomes" id="UP001386955"/>
    </source>
</evidence>
<proteinExistence type="predicted"/>
<accession>A0AAN9SWY9</accession>
<evidence type="ECO:0000313" key="2">
    <source>
        <dbReference type="EMBL" id="KAK7401338.1"/>
    </source>
</evidence>
<sequence>MELQRPDKPNHFNKSKQMFPKDTSHSLYRQASSEGRTLGHSLLGQASTKGCTQGCNKQKMEANPPIDDDKFTVILDLSNDEDDVYHCSKRENPLVSTIPLKVTTPSTRSFAQTEKEKAYGITQRENFTIKLDYSEFRR</sequence>
<dbReference type="AlphaFoldDB" id="A0AAN9SWY9"/>
<organism evidence="2 3">
    <name type="scientific">Psophocarpus tetragonolobus</name>
    <name type="common">Winged bean</name>
    <name type="synonym">Dolichos tetragonolobus</name>
    <dbReference type="NCBI Taxonomy" id="3891"/>
    <lineage>
        <taxon>Eukaryota</taxon>
        <taxon>Viridiplantae</taxon>
        <taxon>Streptophyta</taxon>
        <taxon>Embryophyta</taxon>
        <taxon>Tracheophyta</taxon>
        <taxon>Spermatophyta</taxon>
        <taxon>Magnoliopsida</taxon>
        <taxon>eudicotyledons</taxon>
        <taxon>Gunneridae</taxon>
        <taxon>Pentapetalae</taxon>
        <taxon>rosids</taxon>
        <taxon>fabids</taxon>
        <taxon>Fabales</taxon>
        <taxon>Fabaceae</taxon>
        <taxon>Papilionoideae</taxon>
        <taxon>50 kb inversion clade</taxon>
        <taxon>NPAAA clade</taxon>
        <taxon>indigoferoid/millettioid clade</taxon>
        <taxon>Phaseoleae</taxon>
        <taxon>Psophocarpus</taxon>
    </lineage>
</organism>
<dbReference type="EMBL" id="JAYMYS010000003">
    <property type="protein sequence ID" value="KAK7401338.1"/>
    <property type="molecule type" value="Genomic_DNA"/>
</dbReference>
<feature type="compositionally biased region" description="Basic and acidic residues" evidence="1">
    <location>
        <begin position="1"/>
        <end position="10"/>
    </location>
</feature>
<dbReference type="Proteomes" id="UP001386955">
    <property type="component" value="Unassembled WGS sequence"/>
</dbReference>
<protein>
    <submittedName>
        <fullName evidence="2">Uncharacterized protein</fullName>
    </submittedName>
</protein>
<keyword evidence="3" id="KW-1185">Reference proteome</keyword>
<reference evidence="2 3" key="1">
    <citation type="submission" date="2024-01" db="EMBL/GenBank/DDBJ databases">
        <title>The genomes of 5 underutilized Papilionoideae crops provide insights into root nodulation and disease resistanc.</title>
        <authorList>
            <person name="Jiang F."/>
        </authorList>
    </citation>
    <scope>NUCLEOTIDE SEQUENCE [LARGE SCALE GENOMIC DNA]</scope>
    <source>
        <strain evidence="2">DUOXIRENSHENG_FW03</strain>
        <tissue evidence="2">Leaves</tissue>
    </source>
</reference>
<feature type="compositionally biased region" description="Polar residues" evidence="1">
    <location>
        <begin position="25"/>
        <end position="35"/>
    </location>
</feature>
<evidence type="ECO:0000256" key="1">
    <source>
        <dbReference type="SAM" id="MobiDB-lite"/>
    </source>
</evidence>
<gene>
    <name evidence="2" type="ORF">VNO78_12738</name>
</gene>
<comment type="caution">
    <text evidence="2">The sequence shown here is derived from an EMBL/GenBank/DDBJ whole genome shotgun (WGS) entry which is preliminary data.</text>
</comment>
<feature type="region of interest" description="Disordered" evidence="1">
    <location>
        <begin position="1"/>
        <end position="35"/>
    </location>
</feature>